<accession>A0A9W8ALE6</accession>
<reference evidence="2" key="1">
    <citation type="submission" date="2022-07" db="EMBL/GenBank/DDBJ databases">
        <title>Phylogenomic reconstructions and comparative analyses of Kickxellomycotina fungi.</title>
        <authorList>
            <person name="Reynolds N.K."/>
            <person name="Stajich J.E."/>
            <person name="Barry K."/>
            <person name="Grigoriev I.V."/>
            <person name="Crous P."/>
            <person name="Smith M.E."/>
        </authorList>
    </citation>
    <scope>NUCLEOTIDE SEQUENCE</scope>
    <source>
        <strain evidence="2">RSA 1196</strain>
    </source>
</reference>
<proteinExistence type="predicted"/>
<dbReference type="Pfam" id="PF08457">
    <property type="entry name" value="Sfi1"/>
    <property type="match status" value="1"/>
</dbReference>
<feature type="domain" description="Sfi1 spindle body" evidence="1">
    <location>
        <begin position="387"/>
        <end position="596"/>
    </location>
</feature>
<evidence type="ECO:0000313" key="2">
    <source>
        <dbReference type="EMBL" id="KAJ1953918.1"/>
    </source>
</evidence>
<dbReference type="EMBL" id="JANBPY010002726">
    <property type="protein sequence ID" value="KAJ1953918.1"/>
    <property type="molecule type" value="Genomic_DNA"/>
</dbReference>
<gene>
    <name evidence="2" type="ORF">IWQ62_005881</name>
</gene>
<feature type="non-terminal residue" evidence="2">
    <location>
        <position position="598"/>
    </location>
</feature>
<name>A0A9W8ALE6_9FUNG</name>
<evidence type="ECO:0000313" key="3">
    <source>
        <dbReference type="Proteomes" id="UP001150925"/>
    </source>
</evidence>
<organism evidence="2 3">
    <name type="scientific">Dispira parvispora</name>
    <dbReference type="NCBI Taxonomy" id="1520584"/>
    <lineage>
        <taxon>Eukaryota</taxon>
        <taxon>Fungi</taxon>
        <taxon>Fungi incertae sedis</taxon>
        <taxon>Zoopagomycota</taxon>
        <taxon>Kickxellomycotina</taxon>
        <taxon>Dimargaritomycetes</taxon>
        <taxon>Dimargaritales</taxon>
        <taxon>Dimargaritaceae</taxon>
        <taxon>Dispira</taxon>
    </lineage>
</organism>
<comment type="caution">
    <text evidence="2">The sequence shown here is derived from an EMBL/GenBank/DDBJ whole genome shotgun (WGS) entry which is preliminary data.</text>
</comment>
<dbReference type="AlphaFoldDB" id="A0A9W8ALE6"/>
<keyword evidence="3" id="KW-1185">Reference proteome</keyword>
<dbReference type="Proteomes" id="UP001150925">
    <property type="component" value="Unassembled WGS sequence"/>
</dbReference>
<dbReference type="OrthoDB" id="10438924at2759"/>
<evidence type="ECO:0000259" key="1">
    <source>
        <dbReference type="Pfam" id="PF08457"/>
    </source>
</evidence>
<protein>
    <recommendedName>
        <fullName evidence="1">Sfi1 spindle body domain-containing protein</fullName>
    </recommendedName>
</protein>
<dbReference type="InterPro" id="IPR013665">
    <property type="entry name" value="Sfi1_dom"/>
</dbReference>
<sequence length="598" mass="72223">MSQLPRSVELGVLVEILQRVIEQERALVGSETTEFNLSPLKTQLFQTYNQVLRQYNVDPDNDVIYYEYVKHISSLPGSNWTEKLSEFLRTRRLLVTPRRLQLPLTTSAEPAPAPRFPTLTPFRPAAQALLQPMAPPDLALTLKQVRSILHTRQQARTQGATETAGSSLADWSVDLRLYLTAWRKFARYCKKRREVHRANWGLALQFRRQGLLRATFYRWWNRLDESHSIGATSETSHVAEPNTAITRLGESMWEVRTKRQVLGRWITQYNDHLDQDQNAQWYQLAQVWQRWQTRLSERYENALYSQNIDRAATLYRRSIWLYRMYNTAITRNHLRVCQQARNYRMVRFALNRWRTQWRTRQMLARQAASFELDKLRHQQAYVLRMLRLHGRLAVAERQHSRQQKVTTLQNWRAKHRRQLYLLENAAHMAQSYQDRLVRKGITKWAMIAQQHQILQNQADQRYHARYLASSFYHWRCRNAHRLALRNRANRWIQMKLQNQSLTHWRGVCQRRNYHYLLTNWETERNAYRLRQIWSSWMKSYRHQVELYRRAQMHRRMTQRTVQVRYFYQWRRKYQRLGRLQAKADSLARARLAYKSIQT</sequence>